<name>A0A165H608_EXIGL</name>
<feature type="repeat" description="RCC1" evidence="3">
    <location>
        <begin position="151"/>
        <end position="219"/>
    </location>
</feature>
<dbReference type="Gene3D" id="2.130.10.30">
    <property type="entry name" value="Regulator of chromosome condensation 1/beta-lactamase-inhibitor protein II"/>
    <property type="match status" value="1"/>
</dbReference>
<keyword evidence="1" id="KW-0344">Guanine-nucleotide releasing factor</keyword>
<feature type="region of interest" description="Disordered" evidence="4">
    <location>
        <begin position="1"/>
        <end position="81"/>
    </location>
</feature>
<gene>
    <name evidence="6" type="ORF">EXIGLDRAFT_676055</name>
</gene>
<evidence type="ECO:0000313" key="6">
    <source>
        <dbReference type="EMBL" id="KZV91503.1"/>
    </source>
</evidence>
<dbReference type="AlphaFoldDB" id="A0A165H608"/>
<feature type="compositionally biased region" description="Basic and acidic residues" evidence="4">
    <location>
        <begin position="402"/>
        <end position="412"/>
    </location>
</feature>
<dbReference type="GO" id="GO:0005085">
    <property type="term" value="F:guanyl-nucleotide exchange factor activity"/>
    <property type="evidence" value="ECO:0007669"/>
    <property type="project" value="TreeGrafter"/>
</dbReference>
<feature type="compositionally biased region" description="Polar residues" evidence="4">
    <location>
        <begin position="60"/>
        <end position="73"/>
    </location>
</feature>
<feature type="repeat" description="RCC1" evidence="3">
    <location>
        <begin position="474"/>
        <end position="529"/>
    </location>
</feature>
<dbReference type="Proteomes" id="UP000077266">
    <property type="component" value="Unassembled WGS sequence"/>
</dbReference>
<feature type="repeat" description="RCC1" evidence="3">
    <location>
        <begin position="220"/>
        <end position="274"/>
    </location>
</feature>
<dbReference type="InterPro" id="IPR009091">
    <property type="entry name" value="RCC1/BLIP-II"/>
</dbReference>
<keyword evidence="2" id="KW-0677">Repeat</keyword>
<dbReference type="FunCoup" id="A0A165H608">
    <property type="interactions" value="912"/>
</dbReference>
<evidence type="ECO:0000259" key="5">
    <source>
        <dbReference type="Pfam" id="PF25390"/>
    </source>
</evidence>
<feature type="compositionally biased region" description="Low complexity" evidence="4">
    <location>
        <begin position="1"/>
        <end position="24"/>
    </location>
</feature>
<feature type="compositionally biased region" description="Polar residues" evidence="4">
    <location>
        <begin position="413"/>
        <end position="422"/>
    </location>
</feature>
<evidence type="ECO:0000256" key="2">
    <source>
        <dbReference type="ARBA" id="ARBA00022737"/>
    </source>
</evidence>
<sequence>MTSRTLRRAQATTTATSATTTTQQKGSRTRTRDATDVVRRVGKRKADDILPTTKRAKRATTLNGTSSIGQPTLNEIPACASHPRPSRRLFVFGGSEMGVLGLGVLPNNITRPRLHAWFEDAVAKGILGGDGAGVETAAAGGMHTLVIDEAGKVWSFGVNDDAALGRQTTQVPDPDNPGQFIDNTTLESQPMQVQKLSDGGFRPVQVAASDNFSIALSDNGELRVWGTFRSSNGLLGFNTISPTQLVPVDLPLLRKSKFVSIVCGANHVLALTNTGRVWVWGDGEKGRLGRRIVERRPVNALVPERLALKNIILIGAGDYHSFAQDARGIVYAWGENSAHQTGVDTDDTVLWTPTEVDALHPDELGGRRVVQISCGEHHSLFLLSDGSVLACGRADDGQTGLADDHPRMRDTAQKSAATRNVRTPTFVTFPPPPSADNPNPALGPYSSDTQDGPSNPMVQVAAASRHNLAVSRLGHVYSWGLGLQGQLGLGPAIDEQRTPTRVINTALAAGWKIDHVSAGARHCILLAVKLAQA</sequence>
<dbReference type="PANTHER" id="PTHR45982:SF1">
    <property type="entry name" value="REGULATOR OF CHROMOSOME CONDENSATION"/>
    <property type="match status" value="1"/>
</dbReference>
<feature type="compositionally biased region" description="Basic and acidic residues" evidence="4">
    <location>
        <begin position="30"/>
        <end position="48"/>
    </location>
</feature>
<dbReference type="InterPro" id="IPR051553">
    <property type="entry name" value="Ran_GTPase-activating"/>
</dbReference>
<dbReference type="OrthoDB" id="61110at2759"/>
<dbReference type="PANTHER" id="PTHR45982">
    <property type="entry name" value="REGULATOR OF CHROMOSOME CONDENSATION"/>
    <property type="match status" value="1"/>
</dbReference>
<dbReference type="PRINTS" id="PR00633">
    <property type="entry name" value="RCCNDNSATION"/>
</dbReference>
<feature type="region of interest" description="Disordered" evidence="4">
    <location>
        <begin position="397"/>
        <end position="452"/>
    </location>
</feature>
<dbReference type="EMBL" id="KV426026">
    <property type="protein sequence ID" value="KZV91503.1"/>
    <property type="molecule type" value="Genomic_DNA"/>
</dbReference>
<dbReference type="PROSITE" id="PS50012">
    <property type="entry name" value="RCC1_3"/>
    <property type="match status" value="6"/>
</dbReference>
<dbReference type="InParanoid" id="A0A165H608"/>
<feature type="repeat" description="RCC1" evidence="3">
    <location>
        <begin position="275"/>
        <end position="327"/>
    </location>
</feature>
<dbReference type="PROSITE" id="PS00625">
    <property type="entry name" value="RCC1_1"/>
    <property type="match status" value="1"/>
</dbReference>
<dbReference type="GO" id="GO:0005737">
    <property type="term" value="C:cytoplasm"/>
    <property type="evidence" value="ECO:0007669"/>
    <property type="project" value="TreeGrafter"/>
</dbReference>
<evidence type="ECO:0000313" key="7">
    <source>
        <dbReference type="Proteomes" id="UP000077266"/>
    </source>
</evidence>
<evidence type="ECO:0000256" key="1">
    <source>
        <dbReference type="ARBA" id="ARBA00022658"/>
    </source>
</evidence>
<protein>
    <submittedName>
        <fullName evidence="6">RCC1/BLIP-II protein</fullName>
    </submittedName>
</protein>
<organism evidence="6 7">
    <name type="scientific">Exidia glandulosa HHB12029</name>
    <dbReference type="NCBI Taxonomy" id="1314781"/>
    <lineage>
        <taxon>Eukaryota</taxon>
        <taxon>Fungi</taxon>
        <taxon>Dikarya</taxon>
        <taxon>Basidiomycota</taxon>
        <taxon>Agaricomycotina</taxon>
        <taxon>Agaricomycetes</taxon>
        <taxon>Auriculariales</taxon>
        <taxon>Exidiaceae</taxon>
        <taxon>Exidia</taxon>
    </lineage>
</organism>
<proteinExistence type="predicted"/>
<evidence type="ECO:0000256" key="3">
    <source>
        <dbReference type="PROSITE-ProRule" id="PRU00235"/>
    </source>
</evidence>
<accession>A0A165H608</accession>
<dbReference type="Pfam" id="PF25390">
    <property type="entry name" value="WD40_RLD"/>
    <property type="match status" value="1"/>
</dbReference>
<feature type="domain" description="RCC1-like" evidence="5">
    <location>
        <begin position="89"/>
        <end position="524"/>
    </location>
</feature>
<dbReference type="SUPFAM" id="SSF50985">
    <property type="entry name" value="RCC1/BLIP-II"/>
    <property type="match status" value="1"/>
</dbReference>
<keyword evidence="7" id="KW-1185">Reference proteome</keyword>
<feature type="repeat" description="RCC1" evidence="3">
    <location>
        <begin position="328"/>
        <end position="385"/>
    </location>
</feature>
<dbReference type="STRING" id="1314781.A0A165H608"/>
<feature type="repeat" description="RCC1" evidence="3">
    <location>
        <begin position="87"/>
        <end position="150"/>
    </location>
</feature>
<dbReference type="PROSITE" id="PS00626">
    <property type="entry name" value="RCC1_2"/>
    <property type="match status" value="2"/>
</dbReference>
<evidence type="ECO:0000256" key="4">
    <source>
        <dbReference type="SAM" id="MobiDB-lite"/>
    </source>
</evidence>
<reference evidence="6 7" key="1">
    <citation type="journal article" date="2016" name="Mol. Biol. Evol.">
        <title>Comparative Genomics of Early-Diverging Mushroom-Forming Fungi Provides Insights into the Origins of Lignocellulose Decay Capabilities.</title>
        <authorList>
            <person name="Nagy L.G."/>
            <person name="Riley R."/>
            <person name="Tritt A."/>
            <person name="Adam C."/>
            <person name="Daum C."/>
            <person name="Floudas D."/>
            <person name="Sun H."/>
            <person name="Yadav J.S."/>
            <person name="Pangilinan J."/>
            <person name="Larsson K.H."/>
            <person name="Matsuura K."/>
            <person name="Barry K."/>
            <person name="Labutti K."/>
            <person name="Kuo R."/>
            <person name="Ohm R.A."/>
            <person name="Bhattacharya S.S."/>
            <person name="Shirouzu T."/>
            <person name="Yoshinaga Y."/>
            <person name="Martin F.M."/>
            <person name="Grigoriev I.V."/>
            <person name="Hibbett D.S."/>
        </authorList>
    </citation>
    <scope>NUCLEOTIDE SEQUENCE [LARGE SCALE GENOMIC DNA]</scope>
    <source>
        <strain evidence="6 7">HHB12029</strain>
    </source>
</reference>
<dbReference type="InterPro" id="IPR058923">
    <property type="entry name" value="RCC1-like_dom"/>
</dbReference>
<dbReference type="InterPro" id="IPR000408">
    <property type="entry name" value="Reg_chr_condens"/>
</dbReference>